<dbReference type="Proteomes" id="UP000036168">
    <property type="component" value="Unassembled WGS sequence"/>
</dbReference>
<evidence type="ECO:0000313" key="6">
    <source>
        <dbReference type="Proteomes" id="UP001341297"/>
    </source>
</evidence>
<protein>
    <submittedName>
        <fullName evidence="3 4">Terminase</fullName>
    </submittedName>
</protein>
<reference evidence="3" key="2">
    <citation type="submission" date="2015-10" db="EMBL/GenBank/DDBJ databases">
        <authorList>
            <person name="Gilbert D.G."/>
        </authorList>
    </citation>
    <scope>NUCLEOTIDE SEQUENCE</scope>
    <source>
        <strain evidence="3">GO-13</strain>
    </source>
</reference>
<dbReference type="OrthoDB" id="9760250at2"/>
<evidence type="ECO:0000259" key="1">
    <source>
        <dbReference type="Pfam" id="PF03354"/>
    </source>
</evidence>
<keyword evidence="6" id="KW-1185">Reference proteome</keyword>
<dbReference type="Proteomes" id="UP001341297">
    <property type="component" value="Unassembled WGS sequence"/>
</dbReference>
<proteinExistence type="predicted"/>
<dbReference type="PANTHER" id="PTHR41287:SF1">
    <property type="entry name" value="PROTEIN YMFN"/>
    <property type="match status" value="1"/>
</dbReference>
<evidence type="ECO:0000259" key="2">
    <source>
        <dbReference type="Pfam" id="PF20441"/>
    </source>
</evidence>
<evidence type="ECO:0000313" key="3">
    <source>
        <dbReference type="EMBL" id="KRT92690.1"/>
    </source>
</evidence>
<name>A0A0T6BM07_9BACI</name>
<organism evidence="3 5">
    <name type="scientific">Bacillus glycinifermentans</name>
    <dbReference type="NCBI Taxonomy" id="1664069"/>
    <lineage>
        <taxon>Bacteria</taxon>
        <taxon>Bacillati</taxon>
        <taxon>Bacillota</taxon>
        <taxon>Bacilli</taxon>
        <taxon>Bacillales</taxon>
        <taxon>Bacillaceae</taxon>
        <taxon>Bacillus</taxon>
    </lineage>
</organism>
<dbReference type="GO" id="GO:0004519">
    <property type="term" value="F:endonuclease activity"/>
    <property type="evidence" value="ECO:0007669"/>
    <property type="project" value="InterPro"/>
</dbReference>
<reference evidence="4 6" key="3">
    <citation type="submission" date="2023-03" db="EMBL/GenBank/DDBJ databases">
        <title>Agriculturally important microbes genome sequencing.</title>
        <authorList>
            <person name="Dunlap C."/>
        </authorList>
    </citation>
    <scope>NUCLEOTIDE SEQUENCE [LARGE SCALE GENOMIC DNA]</scope>
    <source>
        <strain evidence="4 6">CBP-3203</strain>
    </source>
</reference>
<dbReference type="InterPro" id="IPR005021">
    <property type="entry name" value="Terminase_largesu-like"/>
</dbReference>
<dbReference type="AlphaFoldDB" id="A0A0T6BM07"/>
<dbReference type="EMBL" id="LECW02000031">
    <property type="protein sequence ID" value="KRT92690.1"/>
    <property type="molecule type" value="Genomic_DNA"/>
</dbReference>
<feature type="domain" description="Terminase large subunit-like endonuclease" evidence="2">
    <location>
        <begin position="268"/>
        <end position="551"/>
    </location>
</feature>
<feature type="domain" description="Terminase large subunit-like ATPase" evidence="1">
    <location>
        <begin position="85"/>
        <end position="257"/>
    </location>
</feature>
<comment type="caution">
    <text evidence="3">The sequence shown here is derived from an EMBL/GenBank/DDBJ whole genome shotgun (WGS) entry which is preliminary data.</text>
</comment>
<dbReference type="InterPro" id="IPR046462">
    <property type="entry name" value="TerL_nuclease"/>
</dbReference>
<dbReference type="PANTHER" id="PTHR41287">
    <property type="match status" value="1"/>
</dbReference>
<reference evidence="3 5" key="1">
    <citation type="journal article" date="2015" name="Int. J. Syst. Evol. Microbiol.">
        <title>Bacillus glycinifermentans sp. nov., isolated from fermented soybean paste.</title>
        <authorList>
            <person name="Kim S.J."/>
            <person name="Dunlap C.A."/>
            <person name="Kwon S.W."/>
            <person name="Rooney A.P."/>
        </authorList>
    </citation>
    <scope>NUCLEOTIDE SEQUENCE [LARGE SCALE GENOMIC DNA]</scope>
    <source>
        <strain evidence="3 5">GO-13</strain>
    </source>
</reference>
<evidence type="ECO:0000313" key="5">
    <source>
        <dbReference type="Proteomes" id="UP000036168"/>
    </source>
</evidence>
<gene>
    <name evidence="3" type="ORF">AB447_222485</name>
    <name evidence="4" type="ORF">P8828_24890</name>
</gene>
<dbReference type="RefSeq" id="WP_057957669.1">
    <property type="nucleotide sequence ID" value="NZ_CP023481.1"/>
</dbReference>
<accession>A0A0T6BM07</accession>
<evidence type="ECO:0000313" key="4">
    <source>
        <dbReference type="EMBL" id="MEC0487987.1"/>
    </source>
</evidence>
<sequence length="569" mass="65739">MQEVTAEILIERVWAYCEKILSGEIKVCQKHKWAVQRFLKDVEALADPDCPFYYDAEAVLDFYEWAKQFRHVEGILAGEPIELTDFQLFIAANIYGFYKKENGARRFRKVYIQLARKNAKSQFLALMASYEVFPTTEKHRVFIAGWSREQSDEVYQAILEQLQHAPILEGKYSSANGRVKKHKTNSIIQPLSREARKLGDGKNPSLGIVDEYHAHETSEIYDVLDSGMVARRSPLMAIITTAGFNMERPCFKEYQYTSKILDPDADTENDDYFVMICELDPDDDIKDESNWIKANPIVATYPEGMESLRSALKVALEVPEKMRSFLTKNMNRWVDQKDNGYMKMSKWRVCSGEIPDLENMAVYLGLDLSMTTDLTSVGWVGVFDGIYYVGQHSFMPEGRAKEKMATDKVPYDLWKEMGYITYTPGDAVDYQIVEKWIIEFIYKHRFRPQETAYDKWNALHLAQRLESKGHTMVEIPQRINHLSLPTKDFRQKVYDGKVVHGDDPVLNWAINNAIMKIDPQENIMLDKAKSPQRIDPAAAVINAYARAMYHETNQKVDLNAHFMSDNFSF</sequence>
<dbReference type="InterPro" id="IPR027417">
    <property type="entry name" value="P-loop_NTPase"/>
</dbReference>
<dbReference type="Gene3D" id="3.40.50.300">
    <property type="entry name" value="P-loop containing nucleotide triphosphate hydrolases"/>
    <property type="match status" value="1"/>
</dbReference>
<dbReference type="InterPro" id="IPR046461">
    <property type="entry name" value="TerL_ATPase"/>
</dbReference>
<dbReference type="EMBL" id="JARRTL010000058">
    <property type="protein sequence ID" value="MEC0487987.1"/>
    <property type="molecule type" value="Genomic_DNA"/>
</dbReference>
<dbReference type="Pfam" id="PF20441">
    <property type="entry name" value="TerL_nuclease"/>
    <property type="match status" value="1"/>
</dbReference>
<dbReference type="Pfam" id="PF03354">
    <property type="entry name" value="TerL_ATPase"/>
    <property type="match status" value="1"/>
</dbReference>